<organism evidence="1 2">
    <name type="scientific">Tritrichomonas musculus</name>
    <dbReference type="NCBI Taxonomy" id="1915356"/>
    <lineage>
        <taxon>Eukaryota</taxon>
        <taxon>Metamonada</taxon>
        <taxon>Parabasalia</taxon>
        <taxon>Tritrichomonadida</taxon>
        <taxon>Tritrichomonadidae</taxon>
        <taxon>Tritrichomonas</taxon>
    </lineage>
</organism>
<proteinExistence type="predicted"/>
<dbReference type="Pfam" id="PF01603">
    <property type="entry name" value="B56"/>
    <property type="match status" value="1"/>
</dbReference>
<sequence>MKRIAKTMPVSINKTQNQHTFQTTHIPTLSPMDDLNPKKEPLIELDFEIKCDSTKHNNRLHVKNNIIEHTPPLPSPKDMSFQNIFDRKIKACVQTCNFGYADAEASVKAKEVLLNHFLSFLQSSKTSKSLSPSNVLKLLEMIKVNAVRKIDFIERIVFISEDNPNVSVREWPHLQIIYHILELLLKNYPSDIPPEFVVSIVQVLNSTDEKERIKVKEFINSYCVKNPESQSLILIPLLKSLVDYGNNLTPPFGISSTLEIIKILSHNCGSDISFLIFSNYIIPLLKTPHLSFFYKEMMTTIQFFMGCEQRNVTIVVDFLLKYFPYTIMIKQVYFLNLLTETIPKLSQRDFSNRIDKIFSVYSRCSKSPSSKIADTALNLWQSFEMQAIIKIFASRIFPIALPPLFYIVQEHWCQSVRQNAQKAIDFANKTDKRIVYDLQSQSRNSIQESEESKNWAKLAELASKRDKTFNVQKVIFAFNEIEFPDKPKLKQKSDIFSSVKNGSVSSSLSIPKKQKQFDYPLTKNPSAIIIQPKLCYK</sequence>
<dbReference type="Proteomes" id="UP001470230">
    <property type="component" value="Unassembled WGS sequence"/>
</dbReference>
<dbReference type="PANTHER" id="PTHR10257:SF3">
    <property type="entry name" value="SERINE_THREONINE-PROTEIN PHOSPHATASE 2A 56 KDA REGULATORY SUBUNIT GAMMA ISOFORM"/>
    <property type="match status" value="1"/>
</dbReference>
<evidence type="ECO:0008006" key="3">
    <source>
        <dbReference type="Google" id="ProtNLM"/>
    </source>
</evidence>
<evidence type="ECO:0000313" key="2">
    <source>
        <dbReference type="Proteomes" id="UP001470230"/>
    </source>
</evidence>
<comment type="caution">
    <text evidence="1">The sequence shown here is derived from an EMBL/GenBank/DDBJ whole genome shotgun (WGS) entry which is preliminary data.</text>
</comment>
<reference evidence="1 2" key="1">
    <citation type="submission" date="2024-04" db="EMBL/GenBank/DDBJ databases">
        <title>Tritrichomonas musculus Genome.</title>
        <authorList>
            <person name="Alves-Ferreira E."/>
            <person name="Grigg M."/>
            <person name="Lorenzi H."/>
            <person name="Galac M."/>
        </authorList>
    </citation>
    <scope>NUCLEOTIDE SEQUENCE [LARGE SCALE GENOMIC DNA]</scope>
    <source>
        <strain evidence="1 2">EAF2021</strain>
    </source>
</reference>
<accession>A0ABR2K302</accession>
<dbReference type="InterPro" id="IPR011989">
    <property type="entry name" value="ARM-like"/>
</dbReference>
<evidence type="ECO:0000313" key="1">
    <source>
        <dbReference type="EMBL" id="KAK8885253.1"/>
    </source>
</evidence>
<name>A0ABR2K302_9EUKA</name>
<gene>
    <name evidence="1" type="ORF">M9Y10_040698</name>
</gene>
<dbReference type="Gene3D" id="1.25.10.10">
    <property type="entry name" value="Leucine-rich Repeat Variant"/>
    <property type="match status" value="1"/>
</dbReference>
<dbReference type="PANTHER" id="PTHR10257">
    <property type="entry name" value="SERINE/THREONINE PROTEIN PHOSPHATASE 2A PP2A REGULATORY SUBUNIT B"/>
    <property type="match status" value="1"/>
</dbReference>
<dbReference type="InterPro" id="IPR002554">
    <property type="entry name" value="PP2A_B56"/>
</dbReference>
<dbReference type="SUPFAM" id="SSF48371">
    <property type="entry name" value="ARM repeat"/>
    <property type="match status" value="1"/>
</dbReference>
<protein>
    <recommendedName>
        <fullName evidence="3">Phosphoprotein phosphatase</fullName>
    </recommendedName>
</protein>
<dbReference type="InterPro" id="IPR016024">
    <property type="entry name" value="ARM-type_fold"/>
</dbReference>
<dbReference type="EMBL" id="JAPFFF010000007">
    <property type="protein sequence ID" value="KAK8885253.1"/>
    <property type="molecule type" value="Genomic_DNA"/>
</dbReference>
<keyword evidence="2" id="KW-1185">Reference proteome</keyword>